<feature type="region of interest" description="Disordered" evidence="1">
    <location>
        <begin position="93"/>
        <end position="195"/>
    </location>
</feature>
<dbReference type="GO" id="GO:0031624">
    <property type="term" value="F:ubiquitin conjugating enzyme binding"/>
    <property type="evidence" value="ECO:0007669"/>
    <property type="project" value="TreeGrafter"/>
</dbReference>
<organism evidence="3 4">
    <name type="scientific">Cerrena zonata</name>
    <dbReference type="NCBI Taxonomy" id="2478898"/>
    <lineage>
        <taxon>Eukaryota</taxon>
        <taxon>Fungi</taxon>
        <taxon>Dikarya</taxon>
        <taxon>Basidiomycota</taxon>
        <taxon>Agaricomycotina</taxon>
        <taxon>Agaricomycetes</taxon>
        <taxon>Polyporales</taxon>
        <taxon>Cerrenaceae</taxon>
        <taxon>Cerrena</taxon>
    </lineage>
</organism>
<accession>A0AAW0GFA6</accession>
<gene>
    <name evidence="3" type="ORF">QCA50_003827</name>
</gene>
<name>A0AAW0GFA6_9APHY</name>
<feature type="compositionally biased region" description="Basic and acidic residues" evidence="1">
    <location>
        <begin position="101"/>
        <end position="114"/>
    </location>
</feature>
<dbReference type="SMART" id="SM00546">
    <property type="entry name" value="CUE"/>
    <property type="match status" value="1"/>
</dbReference>
<dbReference type="GO" id="GO:0043130">
    <property type="term" value="F:ubiquitin binding"/>
    <property type="evidence" value="ECO:0007669"/>
    <property type="project" value="InterPro"/>
</dbReference>
<dbReference type="InterPro" id="IPR009060">
    <property type="entry name" value="UBA-like_sf"/>
</dbReference>
<dbReference type="CDD" id="cd14279">
    <property type="entry name" value="CUE"/>
    <property type="match status" value="1"/>
</dbReference>
<dbReference type="GO" id="GO:0005737">
    <property type="term" value="C:cytoplasm"/>
    <property type="evidence" value="ECO:0007669"/>
    <property type="project" value="TreeGrafter"/>
</dbReference>
<evidence type="ECO:0000313" key="3">
    <source>
        <dbReference type="EMBL" id="KAK7692203.1"/>
    </source>
</evidence>
<dbReference type="PANTHER" id="PTHR16461:SF5">
    <property type="entry name" value="TOLL-INTERACTING PROTEIN"/>
    <property type="match status" value="1"/>
</dbReference>
<evidence type="ECO:0000259" key="2">
    <source>
        <dbReference type="PROSITE" id="PS51140"/>
    </source>
</evidence>
<feature type="compositionally biased region" description="Polar residues" evidence="1">
    <location>
        <begin position="1"/>
        <end position="16"/>
    </location>
</feature>
<proteinExistence type="predicted"/>
<feature type="domain" description="CUE" evidence="2">
    <location>
        <begin position="47"/>
        <end position="90"/>
    </location>
</feature>
<feature type="region of interest" description="Disordered" evidence="1">
    <location>
        <begin position="1"/>
        <end position="49"/>
    </location>
</feature>
<dbReference type="EMBL" id="JASBNA010000004">
    <property type="protein sequence ID" value="KAK7692203.1"/>
    <property type="molecule type" value="Genomic_DNA"/>
</dbReference>
<dbReference type="Proteomes" id="UP001385951">
    <property type="component" value="Unassembled WGS sequence"/>
</dbReference>
<evidence type="ECO:0000313" key="4">
    <source>
        <dbReference type="Proteomes" id="UP001385951"/>
    </source>
</evidence>
<dbReference type="InterPro" id="IPR003892">
    <property type="entry name" value="CUE"/>
</dbReference>
<dbReference type="PANTHER" id="PTHR16461">
    <property type="entry name" value="TOLL-INTERACTING PROTEIN"/>
    <property type="match status" value="1"/>
</dbReference>
<evidence type="ECO:0000256" key="1">
    <source>
        <dbReference type="SAM" id="MobiDB-lite"/>
    </source>
</evidence>
<dbReference type="Gene3D" id="1.10.8.10">
    <property type="entry name" value="DNA helicase RuvA subunit, C-terminal domain"/>
    <property type="match status" value="1"/>
</dbReference>
<sequence length="289" mass="31583">MATSPAQQSPPSNEETPQLPPRPEDTPATSAETPTPPAHAQDHEVEEISPEVAALKSMFPDFDALVLQSVLESVNFNQERAIDVLLGMSDPSYVSAQTPTREQHASGPGDHDTSLDEALARQLALEDEEERRRGRRNPSGQSWPRRGAGVPVGAEENFAYDQQRQGRTPGGEVPYEVRTSNRQQQQTQGGYVTGSERGDFQEFQETVSKIAESGKRTFASVVSKIKAKINEFEQNGGVGQFTGGSSDQQHAPQHTGSAYRYLSTPQSHLCKCRSLCSIGTRPTFDKGCR</sequence>
<dbReference type="Pfam" id="PF02845">
    <property type="entry name" value="CUE"/>
    <property type="match status" value="1"/>
</dbReference>
<protein>
    <recommendedName>
        <fullName evidence="2">CUE domain-containing protein</fullName>
    </recommendedName>
</protein>
<keyword evidence="4" id="KW-1185">Reference proteome</keyword>
<dbReference type="GO" id="GO:0006511">
    <property type="term" value="P:ubiquitin-dependent protein catabolic process"/>
    <property type="evidence" value="ECO:0007669"/>
    <property type="project" value="TreeGrafter"/>
</dbReference>
<comment type="caution">
    <text evidence="3">The sequence shown here is derived from an EMBL/GenBank/DDBJ whole genome shotgun (WGS) entry which is preliminary data.</text>
</comment>
<reference evidence="3 4" key="1">
    <citation type="submission" date="2022-09" db="EMBL/GenBank/DDBJ databases">
        <authorList>
            <person name="Palmer J.M."/>
        </authorList>
    </citation>
    <scope>NUCLEOTIDE SEQUENCE [LARGE SCALE GENOMIC DNA]</scope>
    <source>
        <strain evidence="3 4">DSM 7382</strain>
    </source>
</reference>
<dbReference type="PROSITE" id="PS51140">
    <property type="entry name" value="CUE"/>
    <property type="match status" value="1"/>
</dbReference>
<dbReference type="AlphaFoldDB" id="A0AAW0GFA6"/>
<dbReference type="SUPFAM" id="SSF46934">
    <property type="entry name" value="UBA-like"/>
    <property type="match status" value="1"/>
</dbReference>